<sequence>MSQTNVNNENHNKFDNLEEELSEISQNEADKVANQVFKDFVLSVILISHNEISKKCLLKTLSISYIAFEQAANLHIELQFEH</sequence>
<dbReference type="EMBL" id="CAJVPW010004087">
    <property type="protein sequence ID" value="CAG8534778.1"/>
    <property type="molecule type" value="Genomic_DNA"/>
</dbReference>
<name>A0ACA9LJL7_9GLOM</name>
<keyword evidence="2" id="KW-1185">Reference proteome</keyword>
<reference evidence="1" key="1">
    <citation type="submission" date="2021-06" db="EMBL/GenBank/DDBJ databases">
        <authorList>
            <person name="Kallberg Y."/>
            <person name="Tangrot J."/>
            <person name="Rosling A."/>
        </authorList>
    </citation>
    <scope>NUCLEOTIDE SEQUENCE</scope>
    <source>
        <strain evidence="1">28 12/20/2015</strain>
    </source>
</reference>
<organism evidence="1 2">
    <name type="scientific">Cetraspora pellucida</name>
    <dbReference type="NCBI Taxonomy" id="1433469"/>
    <lineage>
        <taxon>Eukaryota</taxon>
        <taxon>Fungi</taxon>
        <taxon>Fungi incertae sedis</taxon>
        <taxon>Mucoromycota</taxon>
        <taxon>Glomeromycotina</taxon>
        <taxon>Glomeromycetes</taxon>
        <taxon>Diversisporales</taxon>
        <taxon>Gigasporaceae</taxon>
        <taxon>Cetraspora</taxon>
    </lineage>
</organism>
<evidence type="ECO:0000313" key="1">
    <source>
        <dbReference type="EMBL" id="CAG8534778.1"/>
    </source>
</evidence>
<dbReference type="Proteomes" id="UP000789366">
    <property type="component" value="Unassembled WGS sequence"/>
</dbReference>
<gene>
    <name evidence="1" type="ORF">SPELUC_LOCUS4529</name>
</gene>
<comment type="caution">
    <text evidence="1">The sequence shown here is derived from an EMBL/GenBank/DDBJ whole genome shotgun (WGS) entry which is preliminary data.</text>
</comment>
<evidence type="ECO:0000313" key="2">
    <source>
        <dbReference type="Proteomes" id="UP000789366"/>
    </source>
</evidence>
<protein>
    <submittedName>
        <fullName evidence="1">7811_t:CDS:1</fullName>
    </submittedName>
</protein>
<proteinExistence type="predicted"/>
<accession>A0ACA9LJL7</accession>